<dbReference type="PANTHER" id="PTHR48063:SF98">
    <property type="entry name" value="LRR RECEPTOR-LIKE SERINE_THREONINE-PROTEIN KINASE FLS2"/>
    <property type="match status" value="1"/>
</dbReference>
<keyword evidence="9" id="KW-0325">Glycoprotein</keyword>
<comment type="subcellular location">
    <subcellularLocation>
        <location evidence="1">Membrane</location>
        <topology evidence="1">Single-pass type I membrane protein</topology>
    </subcellularLocation>
</comment>
<evidence type="ECO:0000256" key="8">
    <source>
        <dbReference type="ARBA" id="ARBA00023170"/>
    </source>
</evidence>
<name>A0A7N2MGS1_QUELO</name>
<organism evidence="12 13">
    <name type="scientific">Quercus lobata</name>
    <name type="common">Valley oak</name>
    <dbReference type="NCBI Taxonomy" id="97700"/>
    <lineage>
        <taxon>Eukaryota</taxon>
        <taxon>Viridiplantae</taxon>
        <taxon>Streptophyta</taxon>
        <taxon>Embryophyta</taxon>
        <taxon>Tracheophyta</taxon>
        <taxon>Spermatophyta</taxon>
        <taxon>Magnoliopsida</taxon>
        <taxon>eudicotyledons</taxon>
        <taxon>Gunneridae</taxon>
        <taxon>Pentapetalae</taxon>
        <taxon>rosids</taxon>
        <taxon>fabids</taxon>
        <taxon>Fagales</taxon>
        <taxon>Fagaceae</taxon>
        <taxon>Quercus</taxon>
    </lineage>
</organism>
<reference evidence="12 13" key="1">
    <citation type="journal article" date="2016" name="G3 (Bethesda)">
        <title>First Draft Assembly and Annotation of the Genome of a California Endemic Oak Quercus lobata Nee (Fagaceae).</title>
        <authorList>
            <person name="Sork V.L."/>
            <person name="Fitz-Gibbon S.T."/>
            <person name="Puiu D."/>
            <person name="Crepeau M."/>
            <person name="Gugger P.F."/>
            <person name="Sherman R."/>
            <person name="Stevens K."/>
            <person name="Langley C.H."/>
            <person name="Pellegrini M."/>
            <person name="Salzberg S.L."/>
        </authorList>
    </citation>
    <scope>NUCLEOTIDE SEQUENCE [LARGE SCALE GENOMIC DNA]</scope>
    <source>
        <strain evidence="12 13">cv. SW786</strain>
    </source>
</reference>
<dbReference type="EnsemblPlants" id="QL09p011953:mrna">
    <property type="protein sequence ID" value="QL09p011953:mrna"/>
    <property type="gene ID" value="QL09p011953"/>
</dbReference>
<evidence type="ECO:0000313" key="13">
    <source>
        <dbReference type="Proteomes" id="UP000594261"/>
    </source>
</evidence>
<dbReference type="InterPro" id="IPR032675">
    <property type="entry name" value="LRR_dom_sf"/>
</dbReference>
<dbReference type="SUPFAM" id="SSF52058">
    <property type="entry name" value="L domain-like"/>
    <property type="match status" value="1"/>
</dbReference>
<keyword evidence="5" id="KW-0677">Repeat</keyword>
<evidence type="ECO:0000256" key="7">
    <source>
        <dbReference type="ARBA" id="ARBA00023136"/>
    </source>
</evidence>
<dbReference type="InterPro" id="IPR013210">
    <property type="entry name" value="LRR_N_plant-typ"/>
</dbReference>
<dbReference type="EMBL" id="LRBV02000009">
    <property type="status" value="NOT_ANNOTATED_CDS"/>
    <property type="molecule type" value="Genomic_DNA"/>
</dbReference>
<evidence type="ECO:0000259" key="11">
    <source>
        <dbReference type="Pfam" id="PF08263"/>
    </source>
</evidence>
<accession>A0A7N2MGS1</accession>
<dbReference type="Proteomes" id="UP000594261">
    <property type="component" value="Chromosome 9"/>
</dbReference>
<dbReference type="Pfam" id="PF13855">
    <property type="entry name" value="LRR_8"/>
    <property type="match status" value="1"/>
</dbReference>
<keyword evidence="2" id="KW-0433">Leucine-rich repeat</keyword>
<proteinExistence type="predicted"/>
<evidence type="ECO:0000256" key="2">
    <source>
        <dbReference type="ARBA" id="ARBA00022614"/>
    </source>
</evidence>
<feature type="domain" description="Leucine-rich repeat-containing N-terminal plant-type" evidence="11">
    <location>
        <begin position="22"/>
        <end position="60"/>
    </location>
</feature>
<evidence type="ECO:0000256" key="9">
    <source>
        <dbReference type="ARBA" id="ARBA00023180"/>
    </source>
</evidence>
<dbReference type="Pfam" id="PF08263">
    <property type="entry name" value="LRRNT_2"/>
    <property type="match status" value="1"/>
</dbReference>
<dbReference type="AlphaFoldDB" id="A0A7N2MGS1"/>
<keyword evidence="6 10" id="KW-1133">Transmembrane helix</keyword>
<dbReference type="GO" id="GO:0016020">
    <property type="term" value="C:membrane"/>
    <property type="evidence" value="ECO:0007669"/>
    <property type="project" value="UniProtKB-SubCell"/>
</dbReference>
<keyword evidence="13" id="KW-1185">Reference proteome</keyword>
<evidence type="ECO:0000256" key="10">
    <source>
        <dbReference type="SAM" id="Phobius"/>
    </source>
</evidence>
<feature type="transmembrane region" description="Helical" evidence="10">
    <location>
        <begin position="276"/>
        <end position="298"/>
    </location>
</feature>
<dbReference type="InterPro" id="IPR046956">
    <property type="entry name" value="RLP23-like"/>
</dbReference>
<reference evidence="12" key="2">
    <citation type="submission" date="2021-01" db="UniProtKB">
        <authorList>
            <consortium name="EnsemblPlants"/>
        </authorList>
    </citation>
    <scope>IDENTIFICATION</scope>
</reference>
<sequence>MTMVTFPRGGSLKLLHVSRRGRQALLEFKKDLVDDYGSLSSRRSEDEYKNCCNWEGVHCSNQTGHVLELKLYHHGFQGIISPSLLKLPYLTSLDLSFNIHLNQSHFPEFISSLSNLKHLDLSVTNLNGTIPHHLGNLSHLQYLNLGGNDLTVDNLEWLSHLSSIEDLNLTTTNLSVANDWLEVVSRLPNLTSLKLRSCEIPSSMSEISFLNHPDLSYNHLSGKIPLSTQLQSFNASSFAGNPALCGLPLSQKCWLGEQTPNQSEAIEEYGDEFWKWFYGTTGFGFVVGFLGVCGSLLLKDSWRHAYFLLFEKMKDWLCVRMAVNMARLRRKFQRPR</sequence>
<evidence type="ECO:0000256" key="4">
    <source>
        <dbReference type="ARBA" id="ARBA00022729"/>
    </source>
</evidence>
<dbReference type="PANTHER" id="PTHR48063">
    <property type="entry name" value="LRR RECEPTOR-LIKE KINASE"/>
    <property type="match status" value="1"/>
</dbReference>
<keyword evidence="4" id="KW-0732">Signal</keyword>
<dbReference type="InterPro" id="IPR001611">
    <property type="entry name" value="Leu-rich_rpt"/>
</dbReference>
<evidence type="ECO:0000256" key="3">
    <source>
        <dbReference type="ARBA" id="ARBA00022692"/>
    </source>
</evidence>
<dbReference type="Gene3D" id="3.80.10.10">
    <property type="entry name" value="Ribonuclease Inhibitor"/>
    <property type="match status" value="2"/>
</dbReference>
<dbReference type="Gramene" id="QL09p011953:mrna">
    <property type="protein sequence ID" value="QL09p011953:mrna"/>
    <property type="gene ID" value="QL09p011953"/>
</dbReference>
<evidence type="ECO:0000256" key="1">
    <source>
        <dbReference type="ARBA" id="ARBA00004479"/>
    </source>
</evidence>
<keyword evidence="3 10" id="KW-0812">Transmembrane</keyword>
<evidence type="ECO:0000313" key="12">
    <source>
        <dbReference type="EnsemblPlants" id="QL09p011953:mrna"/>
    </source>
</evidence>
<dbReference type="InParanoid" id="A0A7N2MGS1"/>
<protein>
    <recommendedName>
        <fullName evidence="11">Leucine-rich repeat-containing N-terminal plant-type domain-containing protein</fullName>
    </recommendedName>
</protein>
<evidence type="ECO:0000256" key="5">
    <source>
        <dbReference type="ARBA" id="ARBA00022737"/>
    </source>
</evidence>
<evidence type="ECO:0000256" key="6">
    <source>
        <dbReference type="ARBA" id="ARBA00022989"/>
    </source>
</evidence>
<keyword evidence="7 10" id="KW-0472">Membrane</keyword>
<keyword evidence="8" id="KW-0675">Receptor</keyword>